<sequence length="682" mass="74103">MNSPLTESPLEDAGAQTDAQADPRHRDDGAARLVWSPDPRDAAGSQVGRFLEWLRREREQAVEGYEELWRWSVEEPEEFWAAVWAYFEVEASVPYERVLTDRDMPGARWFTGARLNYAAHVLRTGADDAVAVVALDEDGAPEEMTWGALRGQVGAFAAALRELGVRPGDRVAGYLPNIPAAVVAMLATTGIGAVWTAVSPDFGTRSVLDRLGQVEPTVLVAVDGYRFNGRHHDRTDTVAELVESLPSVRRTILVRSQQDQPLPSLVHTLLYEDLVAVPRALEPVHVDADHPLWILFSSGTTGKPKGIVQSHAGILLEHLKSLGLCLDLGPGDRYFFHSSTSWMAWNFLVGGLLHGATIVLYSGSPSHDGVDRLWRRAAEVRATVLGMGAAYANACAKAGVRLGDLDLHCLRTVIPTGAPLPLGGWQWLVDELPARARIDAICGGTDVCTVFFGGSPLLPVRFGRISGRWLGVDAHAYDESGQEVVGGVGEFVVTTPMPSMPVEFWNDPDGARLRAVYFSAYPGIWSQGDWIVIDTDGTVQVLGRSDATLNRGGVRLGSADIYTLVEGQAEVADSLVVGVELPDGEYYMPMFIVPSEGAVIDDGLRERLSSTIRAELSPRHVPDAIIEVPGLPRTLTGKKLEIPVKRILQGRSAAETVSTGSIDHPELLAWFERFALDRARAG</sequence>
<evidence type="ECO:0000313" key="10">
    <source>
        <dbReference type="Proteomes" id="UP000283644"/>
    </source>
</evidence>
<feature type="domain" description="AMP-binding enzyme C-terminal" evidence="7">
    <location>
        <begin position="569"/>
        <end position="638"/>
    </location>
</feature>
<dbReference type="Gene3D" id="3.40.50.12780">
    <property type="entry name" value="N-terminal domain of ligase-like"/>
    <property type="match status" value="1"/>
</dbReference>
<dbReference type="AlphaFoldDB" id="A0A417Y134"/>
<name>A0A417Y134_9ACTN</name>
<feature type="compositionally biased region" description="Basic and acidic residues" evidence="5">
    <location>
        <begin position="21"/>
        <end position="30"/>
    </location>
</feature>
<dbReference type="PANTHER" id="PTHR42921">
    <property type="entry name" value="ACETOACETYL-COA SYNTHETASE"/>
    <property type="match status" value="1"/>
</dbReference>
<dbReference type="Pfam" id="PF16177">
    <property type="entry name" value="ACAS_N"/>
    <property type="match status" value="1"/>
</dbReference>
<dbReference type="InterPro" id="IPR032387">
    <property type="entry name" value="ACAS_N"/>
</dbReference>
<dbReference type="Pfam" id="PF13193">
    <property type="entry name" value="AMP-binding_C"/>
    <property type="match status" value="1"/>
</dbReference>
<evidence type="ECO:0000256" key="2">
    <source>
        <dbReference type="ARBA" id="ARBA00022598"/>
    </source>
</evidence>
<proteinExistence type="inferred from homology"/>
<dbReference type="GO" id="GO:0005524">
    <property type="term" value="F:ATP binding"/>
    <property type="evidence" value="ECO:0007669"/>
    <property type="project" value="UniProtKB-KW"/>
</dbReference>
<dbReference type="InterPro" id="IPR025110">
    <property type="entry name" value="AMP-bd_C"/>
</dbReference>
<dbReference type="PANTHER" id="PTHR42921:SF1">
    <property type="entry name" value="ACETOACETYL-COA SYNTHETASE"/>
    <property type="match status" value="1"/>
</dbReference>
<accession>A0A417Y134</accession>
<dbReference type="NCBIfam" id="TIGR01217">
    <property type="entry name" value="ac_ac_CoA_syn"/>
    <property type="match status" value="1"/>
</dbReference>
<dbReference type="OrthoDB" id="9803968at2"/>
<dbReference type="PROSITE" id="PS00455">
    <property type="entry name" value="AMP_BINDING"/>
    <property type="match status" value="1"/>
</dbReference>
<dbReference type="Gene3D" id="3.30.300.30">
    <property type="match status" value="1"/>
</dbReference>
<dbReference type="InterPro" id="IPR005914">
    <property type="entry name" value="Acac_CoA_synth"/>
</dbReference>
<evidence type="ECO:0000256" key="1">
    <source>
        <dbReference type="ARBA" id="ARBA00006432"/>
    </source>
</evidence>
<evidence type="ECO:0000259" key="7">
    <source>
        <dbReference type="Pfam" id="PF13193"/>
    </source>
</evidence>
<keyword evidence="4" id="KW-0067">ATP-binding</keyword>
<keyword evidence="2 9" id="KW-0436">Ligase</keyword>
<dbReference type="InterPro" id="IPR045851">
    <property type="entry name" value="AMP-bd_C_sf"/>
</dbReference>
<reference evidence="9 10" key="1">
    <citation type="submission" date="2018-09" db="EMBL/GenBank/DDBJ databases">
        <title>Genome sequencing of Nocardioides immobilis CCTCC AB 2017083 for comparison to Nocardioides silvaticus.</title>
        <authorList>
            <person name="Li C."/>
            <person name="Wang G."/>
        </authorList>
    </citation>
    <scope>NUCLEOTIDE SEQUENCE [LARGE SCALE GENOMIC DNA]</scope>
    <source>
        <strain evidence="9 10">CCTCC AB 2017083</strain>
    </source>
</reference>
<dbReference type="EMBL" id="QXGH01000018">
    <property type="protein sequence ID" value="RHW26274.1"/>
    <property type="molecule type" value="Genomic_DNA"/>
</dbReference>
<comment type="caution">
    <text evidence="9">The sequence shown here is derived from an EMBL/GenBank/DDBJ whole genome shotgun (WGS) entry which is preliminary data.</text>
</comment>
<dbReference type="RefSeq" id="WP_118926060.1">
    <property type="nucleotide sequence ID" value="NZ_QXGH01000018.1"/>
</dbReference>
<protein>
    <submittedName>
        <fullName evidence="9">Acetoacetate--CoA ligase</fullName>
        <ecNumber evidence="9">6.2.1.16</ecNumber>
    </submittedName>
</protein>
<evidence type="ECO:0000259" key="6">
    <source>
        <dbReference type="Pfam" id="PF00501"/>
    </source>
</evidence>
<organism evidence="9 10">
    <name type="scientific">Nocardioides immobilis</name>
    <dbReference type="NCBI Taxonomy" id="2049295"/>
    <lineage>
        <taxon>Bacteria</taxon>
        <taxon>Bacillati</taxon>
        <taxon>Actinomycetota</taxon>
        <taxon>Actinomycetes</taxon>
        <taxon>Propionibacteriales</taxon>
        <taxon>Nocardioidaceae</taxon>
        <taxon>Nocardioides</taxon>
    </lineage>
</organism>
<gene>
    <name evidence="9" type="ORF">D0Z08_15015</name>
</gene>
<feature type="domain" description="AMP-dependent synthetase/ligase" evidence="6">
    <location>
        <begin position="128"/>
        <end position="496"/>
    </location>
</feature>
<dbReference type="InterPro" id="IPR042099">
    <property type="entry name" value="ANL_N_sf"/>
</dbReference>
<keyword evidence="3" id="KW-0547">Nucleotide-binding</keyword>
<dbReference type="Proteomes" id="UP000283644">
    <property type="component" value="Unassembled WGS sequence"/>
</dbReference>
<dbReference type="GO" id="GO:0030729">
    <property type="term" value="F:acetoacetate-CoA ligase activity"/>
    <property type="evidence" value="ECO:0007669"/>
    <property type="project" value="UniProtKB-EC"/>
</dbReference>
<feature type="domain" description="Acetyl-coenzyme A synthetase N-terminal" evidence="8">
    <location>
        <begin position="65"/>
        <end position="120"/>
    </location>
</feature>
<dbReference type="InterPro" id="IPR020845">
    <property type="entry name" value="AMP-binding_CS"/>
</dbReference>
<dbReference type="SUPFAM" id="SSF56801">
    <property type="entry name" value="Acetyl-CoA synthetase-like"/>
    <property type="match status" value="1"/>
</dbReference>
<evidence type="ECO:0000256" key="5">
    <source>
        <dbReference type="SAM" id="MobiDB-lite"/>
    </source>
</evidence>
<dbReference type="EC" id="6.2.1.16" evidence="9"/>
<dbReference type="InterPro" id="IPR000873">
    <property type="entry name" value="AMP-dep_synth/lig_dom"/>
</dbReference>
<evidence type="ECO:0000313" key="9">
    <source>
        <dbReference type="EMBL" id="RHW26274.1"/>
    </source>
</evidence>
<evidence type="ECO:0000256" key="3">
    <source>
        <dbReference type="ARBA" id="ARBA00022741"/>
    </source>
</evidence>
<evidence type="ECO:0000256" key="4">
    <source>
        <dbReference type="ARBA" id="ARBA00022840"/>
    </source>
</evidence>
<dbReference type="Pfam" id="PF00501">
    <property type="entry name" value="AMP-binding"/>
    <property type="match status" value="1"/>
</dbReference>
<evidence type="ECO:0000259" key="8">
    <source>
        <dbReference type="Pfam" id="PF16177"/>
    </source>
</evidence>
<comment type="similarity">
    <text evidence="1">Belongs to the ATP-dependent AMP-binding enzyme family.</text>
</comment>
<keyword evidence="10" id="KW-1185">Reference proteome</keyword>
<dbReference type="GO" id="GO:0006629">
    <property type="term" value="P:lipid metabolic process"/>
    <property type="evidence" value="ECO:0007669"/>
    <property type="project" value="InterPro"/>
</dbReference>
<feature type="region of interest" description="Disordered" evidence="5">
    <location>
        <begin position="1"/>
        <end position="40"/>
    </location>
</feature>
<dbReference type="NCBIfam" id="NF002937">
    <property type="entry name" value="PRK03584.1"/>
    <property type="match status" value="1"/>
</dbReference>